<reference evidence="3 4" key="1">
    <citation type="submission" date="2019-08" db="EMBL/GenBank/DDBJ databases">
        <title>Deep-cultivation of Planctomycetes and their phenomic and genomic characterization uncovers novel biology.</title>
        <authorList>
            <person name="Wiegand S."/>
            <person name="Jogler M."/>
            <person name="Boedeker C."/>
            <person name="Pinto D."/>
            <person name="Vollmers J."/>
            <person name="Rivas-Marin E."/>
            <person name="Kohn T."/>
            <person name="Peeters S.H."/>
            <person name="Heuer A."/>
            <person name="Rast P."/>
            <person name="Oberbeckmann S."/>
            <person name="Bunk B."/>
            <person name="Jeske O."/>
            <person name="Meyerdierks A."/>
            <person name="Storesund J.E."/>
            <person name="Kallscheuer N."/>
            <person name="Luecker S."/>
            <person name="Lage O.M."/>
            <person name="Pohl T."/>
            <person name="Merkel B.J."/>
            <person name="Hornburger P."/>
            <person name="Mueller R.-W."/>
            <person name="Bruemmer F."/>
            <person name="Labrenz M."/>
            <person name="Spormann A.M."/>
            <person name="Op den Camp H."/>
            <person name="Overmann J."/>
            <person name="Amann R."/>
            <person name="Jetten M.S.M."/>
            <person name="Mascher T."/>
            <person name="Medema M.H."/>
            <person name="Devos D.P."/>
            <person name="Kaster A.-K."/>
            <person name="Ovreas L."/>
            <person name="Rohde M."/>
            <person name="Galperin M.Y."/>
            <person name="Jogler C."/>
        </authorList>
    </citation>
    <scope>NUCLEOTIDE SEQUENCE [LARGE SCALE GENOMIC DNA]</scope>
    <source>
        <strain evidence="3 4">UC8</strain>
    </source>
</reference>
<dbReference type="InterPro" id="IPR017850">
    <property type="entry name" value="Alkaline_phosphatase_core_sf"/>
</dbReference>
<dbReference type="RefSeq" id="WP_068134349.1">
    <property type="nucleotide sequence ID" value="NZ_CP042914.1"/>
</dbReference>
<dbReference type="CDD" id="cd16027">
    <property type="entry name" value="SGSH"/>
    <property type="match status" value="1"/>
</dbReference>
<evidence type="ECO:0000256" key="1">
    <source>
        <dbReference type="SAM" id="SignalP"/>
    </source>
</evidence>
<dbReference type="InterPro" id="IPR052701">
    <property type="entry name" value="GAG_Ulvan_Degrading_Sulfatases"/>
</dbReference>
<gene>
    <name evidence="3" type="ORF">UC8_17520</name>
</gene>
<dbReference type="InterPro" id="IPR000917">
    <property type="entry name" value="Sulfatase_N"/>
</dbReference>
<accession>A0A5B9QLD2</accession>
<keyword evidence="4" id="KW-1185">Reference proteome</keyword>
<proteinExistence type="predicted"/>
<evidence type="ECO:0000259" key="2">
    <source>
        <dbReference type="Pfam" id="PF00884"/>
    </source>
</evidence>
<dbReference type="Gene3D" id="3.40.720.10">
    <property type="entry name" value="Alkaline Phosphatase, subunit A"/>
    <property type="match status" value="1"/>
</dbReference>
<feature type="chain" id="PRO_5022759422" evidence="1">
    <location>
        <begin position="23"/>
        <end position="535"/>
    </location>
</feature>
<dbReference type="AlphaFoldDB" id="A0A5B9QLD2"/>
<dbReference type="SUPFAM" id="SSF53649">
    <property type="entry name" value="Alkaline phosphatase-like"/>
    <property type="match status" value="1"/>
</dbReference>
<dbReference type="KEGG" id="rul:UC8_17520"/>
<dbReference type="EMBL" id="CP042914">
    <property type="protein sequence ID" value="QEG39754.1"/>
    <property type="molecule type" value="Genomic_DNA"/>
</dbReference>
<organism evidence="3 4">
    <name type="scientific">Roseimaritima ulvae</name>
    <dbReference type="NCBI Taxonomy" id="980254"/>
    <lineage>
        <taxon>Bacteria</taxon>
        <taxon>Pseudomonadati</taxon>
        <taxon>Planctomycetota</taxon>
        <taxon>Planctomycetia</taxon>
        <taxon>Pirellulales</taxon>
        <taxon>Pirellulaceae</taxon>
        <taxon>Roseimaritima</taxon>
    </lineage>
</organism>
<dbReference type="Pfam" id="PF00884">
    <property type="entry name" value="Sulfatase"/>
    <property type="match status" value="1"/>
</dbReference>
<dbReference type="OrthoDB" id="9762324at2"/>
<protein>
    <submittedName>
        <fullName evidence="3">Sulfatase</fullName>
    </submittedName>
</protein>
<evidence type="ECO:0000313" key="3">
    <source>
        <dbReference type="EMBL" id="QEG39754.1"/>
    </source>
</evidence>
<dbReference type="PANTHER" id="PTHR43751">
    <property type="entry name" value="SULFATASE"/>
    <property type="match status" value="1"/>
</dbReference>
<dbReference type="PANTHER" id="PTHR43751:SF1">
    <property type="entry name" value="SULFATASE ATSG-RELATED"/>
    <property type="match status" value="1"/>
</dbReference>
<keyword evidence="1" id="KW-0732">Signal</keyword>
<feature type="domain" description="Sulfatase N-terminal" evidence="2">
    <location>
        <begin position="30"/>
        <end position="342"/>
    </location>
</feature>
<evidence type="ECO:0000313" key="4">
    <source>
        <dbReference type="Proteomes" id="UP000325286"/>
    </source>
</evidence>
<feature type="signal peptide" evidence="1">
    <location>
        <begin position="1"/>
        <end position="22"/>
    </location>
</feature>
<name>A0A5B9QLD2_9BACT</name>
<sequence precursor="true">MRMLLKLVAAIAVATVFSGASKSLIAGERPNILFAFADDWGRHASAYVASDGPGTENDVVQTPHFDALARSGVLFNNAFVNAPSCTPCRSSLLSGRHFWQTNTAAILQGAVWDDSLPAWPLLLKQHGYHIGFTWKVWSPGRPANAPYGQRANAYASAGSSFNGFSQTVTKMVNQGQDLDDAKDKMMDQVRGNFRAMLAKQQGRPFAYWFGPTNVHRKWIKGSGKALWGIDPDQLQGKLPPFLPDVPEVRQDFADYLGEVQGFDMALGVLVEELKQAGEFDNTIIVVSGDHGPAGFPHGKCNLYDFGTRVALSISGPGVVGNRVVDDFVSLPDLAPTFLQAGDVPVPEAMSADSLWPTLKSSKDGLVDATRTQVYIGRERHVARAREGYLPYPQRAIRTKDYLMIINFKPDRFPLGDHYQLQSENTPPLTVLENNTFATLPDEDAGPTKAWLVTHRDEPDVQPFFEHAYGRRPREELYDLNKDPHQMNNVATDPAYQQTLKELREKLMNELRSTNDPRLIDDGKFFETPPMAGPLK</sequence>
<dbReference type="Proteomes" id="UP000325286">
    <property type="component" value="Chromosome"/>
</dbReference>